<comment type="similarity">
    <text evidence="7">Belongs to the binding-protein-dependent transport system permease family.</text>
</comment>
<organism evidence="9 10">
    <name type="scientific">Carboxydichorda subterranea</name>
    <dbReference type="NCBI Taxonomy" id="3109565"/>
    <lineage>
        <taxon>Bacteria</taxon>
        <taxon>Bacillati</taxon>
        <taxon>Bacillota</taxon>
        <taxon>Limnochordia</taxon>
        <taxon>Limnochordales</taxon>
        <taxon>Geochordaceae</taxon>
        <taxon>Carboxydichorda</taxon>
    </lineage>
</organism>
<dbReference type="SUPFAM" id="SSF161098">
    <property type="entry name" value="MetI-like"/>
    <property type="match status" value="1"/>
</dbReference>
<dbReference type="Proteomes" id="UP001332192">
    <property type="component" value="Chromosome"/>
</dbReference>
<feature type="transmembrane region" description="Helical" evidence="7">
    <location>
        <begin position="218"/>
        <end position="239"/>
    </location>
</feature>
<proteinExistence type="inferred from homology"/>
<keyword evidence="3" id="KW-1003">Cell membrane</keyword>
<keyword evidence="6 7" id="KW-0472">Membrane</keyword>
<evidence type="ECO:0000256" key="6">
    <source>
        <dbReference type="ARBA" id="ARBA00023136"/>
    </source>
</evidence>
<evidence type="ECO:0000256" key="7">
    <source>
        <dbReference type="RuleBase" id="RU363032"/>
    </source>
</evidence>
<evidence type="ECO:0000259" key="8">
    <source>
        <dbReference type="PROSITE" id="PS50928"/>
    </source>
</evidence>
<evidence type="ECO:0000256" key="5">
    <source>
        <dbReference type="ARBA" id="ARBA00022989"/>
    </source>
</evidence>
<dbReference type="PANTHER" id="PTHR30193">
    <property type="entry name" value="ABC TRANSPORTER PERMEASE PROTEIN"/>
    <property type="match status" value="1"/>
</dbReference>
<gene>
    <name evidence="9" type="ORF">U7230_00065</name>
</gene>
<feature type="transmembrane region" description="Helical" evidence="7">
    <location>
        <begin position="82"/>
        <end position="101"/>
    </location>
</feature>
<keyword evidence="2 7" id="KW-0813">Transport</keyword>
<name>A0ABZ1BXF0_9FIRM</name>
<comment type="subcellular location">
    <subcellularLocation>
        <location evidence="1 7">Cell membrane</location>
        <topology evidence="1 7">Multi-pass membrane protein</topology>
    </subcellularLocation>
</comment>
<feature type="transmembrane region" description="Helical" evidence="7">
    <location>
        <begin position="269"/>
        <end position="290"/>
    </location>
</feature>
<evidence type="ECO:0000256" key="2">
    <source>
        <dbReference type="ARBA" id="ARBA00022448"/>
    </source>
</evidence>
<dbReference type="EMBL" id="CP141615">
    <property type="protein sequence ID" value="WRP17447.1"/>
    <property type="molecule type" value="Genomic_DNA"/>
</dbReference>
<dbReference type="InterPro" id="IPR051393">
    <property type="entry name" value="ABC_transporter_permease"/>
</dbReference>
<evidence type="ECO:0000256" key="3">
    <source>
        <dbReference type="ARBA" id="ARBA00022475"/>
    </source>
</evidence>
<feature type="transmembrane region" description="Helical" evidence="7">
    <location>
        <begin position="21"/>
        <end position="47"/>
    </location>
</feature>
<reference evidence="9 10" key="1">
    <citation type="journal article" date="2024" name="Front. Microbiol.">
        <title>Novel thermophilic genera Geochorda gen. nov. and Carboxydochorda gen. nov. from the deep terrestrial subsurface reveal the ecophysiological diversity in the class Limnochordia.</title>
        <authorList>
            <person name="Karnachuk O.V."/>
            <person name="Lukina A.P."/>
            <person name="Avakyan M.R."/>
            <person name="Kadnikov V.V."/>
            <person name="Begmatov S."/>
            <person name="Beletsky A.V."/>
            <person name="Vlasova K.G."/>
            <person name="Novikov A.A."/>
            <person name="Shcherbakova V.A."/>
            <person name="Mardanov A.V."/>
            <person name="Ravin N.V."/>
        </authorList>
    </citation>
    <scope>NUCLEOTIDE SEQUENCE [LARGE SCALE GENOMIC DNA]</scope>
    <source>
        <strain evidence="9 10">L945</strain>
    </source>
</reference>
<dbReference type="Gene3D" id="1.10.3720.10">
    <property type="entry name" value="MetI-like"/>
    <property type="match status" value="1"/>
</dbReference>
<dbReference type="PANTHER" id="PTHR30193:SF37">
    <property type="entry name" value="INNER MEMBRANE ABC TRANSPORTER PERMEASE PROTEIN YCJO"/>
    <property type="match status" value="1"/>
</dbReference>
<dbReference type="Pfam" id="PF00528">
    <property type="entry name" value="BPD_transp_1"/>
    <property type="match status" value="1"/>
</dbReference>
<dbReference type="CDD" id="cd06261">
    <property type="entry name" value="TM_PBP2"/>
    <property type="match status" value="1"/>
</dbReference>
<keyword evidence="4 7" id="KW-0812">Transmembrane</keyword>
<feature type="transmembrane region" description="Helical" evidence="7">
    <location>
        <begin position="113"/>
        <end position="135"/>
    </location>
</feature>
<protein>
    <submittedName>
        <fullName evidence="9">Sugar ABC transporter permease</fullName>
    </submittedName>
</protein>
<sequence>MVANQHRRDILREVYRARYIYLLLLPTVVLVGLFQYFPALSAVYYSLFHWDGTSTWWAGWDNYLRMFRERQFITSVVNMLKLTGFSVLVGTIMPLFVAVLIHRLRSARLEFLYRVAFVLPTVVPGVVTILLWKYIYRSDGLLNAVLQHLGLAELARPWLGDFDMALYALMFMGFPWVSGINVLIYSAGLQSIPDDVVDAAVIDGVNPLQMFSRIELPYVLGQLKLVLILGIIGGFQGYVTPLLMTNGGPGWATQVPALRMYQAAAEEQLYGYASAIGVVLFTVVLGMTLLSYKLMRSSVEYEGTRV</sequence>
<dbReference type="PROSITE" id="PS50928">
    <property type="entry name" value="ABC_TM1"/>
    <property type="match status" value="1"/>
</dbReference>
<keyword evidence="5 7" id="KW-1133">Transmembrane helix</keyword>
<evidence type="ECO:0000256" key="4">
    <source>
        <dbReference type="ARBA" id="ARBA00022692"/>
    </source>
</evidence>
<accession>A0ABZ1BXF0</accession>
<dbReference type="InterPro" id="IPR000515">
    <property type="entry name" value="MetI-like"/>
</dbReference>
<feature type="domain" description="ABC transmembrane type-1" evidence="8">
    <location>
        <begin position="76"/>
        <end position="291"/>
    </location>
</feature>
<dbReference type="RefSeq" id="WP_324716717.1">
    <property type="nucleotide sequence ID" value="NZ_CP141615.1"/>
</dbReference>
<evidence type="ECO:0000313" key="9">
    <source>
        <dbReference type="EMBL" id="WRP17447.1"/>
    </source>
</evidence>
<evidence type="ECO:0000313" key="10">
    <source>
        <dbReference type="Proteomes" id="UP001332192"/>
    </source>
</evidence>
<dbReference type="InterPro" id="IPR035906">
    <property type="entry name" value="MetI-like_sf"/>
</dbReference>
<evidence type="ECO:0000256" key="1">
    <source>
        <dbReference type="ARBA" id="ARBA00004651"/>
    </source>
</evidence>
<feature type="transmembrane region" description="Helical" evidence="7">
    <location>
        <begin position="164"/>
        <end position="184"/>
    </location>
</feature>
<keyword evidence="10" id="KW-1185">Reference proteome</keyword>